<evidence type="ECO:0000256" key="1">
    <source>
        <dbReference type="ARBA" id="ARBA00001936"/>
    </source>
</evidence>
<gene>
    <name evidence="10" type="ORF">GCM10010319_18220</name>
</gene>
<evidence type="ECO:0000256" key="4">
    <source>
        <dbReference type="ARBA" id="ARBA00022723"/>
    </source>
</evidence>
<comment type="catalytic activity">
    <reaction evidence="9">
        <text>a 3'-end 3'-phospho-ribonucleotide-RNA + a 5'-end dephospho-ribonucleoside-RNA + GTP = a ribonucleotidyl-ribonucleotide-RNA + GMP + diphosphate</text>
        <dbReference type="Rhea" id="RHEA:68076"/>
        <dbReference type="Rhea" id="RHEA-COMP:10463"/>
        <dbReference type="Rhea" id="RHEA-COMP:13936"/>
        <dbReference type="Rhea" id="RHEA-COMP:17355"/>
        <dbReference type="ChEBI" id="CHEBI:33019"/>
        <dbReference type="ChEBI" id="CHEBI:37565"/>
        <dbReference type="ChEBI" id="CHEBI:58115"/>
        <dbReference type="ChEBI" id="CHEBI:83062"/>
        <dbReference type="ChEBI" id="CHEBI:138284"/>
        <dbReference type="ChEBI" id="CHEBI:173118"/>
        <dbReference type="EC" id="6.5.1.8"/>
    </reaction>
</comment>
<organism evidence="10 11">
    <name type="scientific">Streptomyces blastmyceticus</name>
    <dbReference type="NCBI Taxonomy" id="68180"/>
    <lineage>
        <taxon>Bacteria</taxon>
        <taxon>Bacillati</taxon>
        <taxon>Actinomycetota</taxon>
        <taxon>Actinomycetes</taxon>
        <taxon>Kitasatosporales</taxon>
        <taxon>Streptomycetaceae</taxon>
        <taxon>Streptomyces</taxon>
    </lineage>
</organism>
<keyword evidence="6" id="KW-0692">RNA repair</keyword>
<evidence type="ECO:0000313" key="11">
    <source>
        <dbReference type="Proteomes" id="UP001500063"/>
    </source>
</evidence>
<evidence type="ECO:0000256" key="3">
    <source>
        <dbReference type="ARBA" id="ARBA00022598"/>
    </source>
</evidence>
<dbReference type="InterPro" id="IPR036025">
    <property type="entry name" value="RtcB-like_sf"/>
</dbReference>
<evidence type="ECO:0000256" key="7">
    <source>
        <dbReference type="ARBA" id="ARBA00023134"/>
    </source>
</evidence>
<dbReference type="SUPFAM" id="SSF103365">
    <property type="entry name" value="Hypothetical protein PH1602"/>
    <property type="match status" value="1"/>
</dbReference>
<dbReference type="EMBL" id="BAAABW010000008">
    <property type="protein sequence ID" value="GAA0342386.1"/>
    <property type="molecule type" value="Genomic_DNA"/>
</dbReference>
<dbReference type="InterPro" id="IPR001233">
    <property type="entry name" value="RtcB"/>
</dbReference>
<dbReference type="PANTHER" id="PTHR43749">
    <property type="entry name" value="RNA-SPLICING LIGASE RTCB"/>
    <property type="match status" value="1"/>
</dbReference>
<name>A0ABP3GD18_9ACTN</name>
<comment type="caution">
    <text evidence="10">The sequence shown here is derived from an EMBL/GenBank/DDBJ whole genome shotgun (WGS) entry which is preliminary data.</text>
</comment>
<proteinExistence type="predicted"/>
<keyword evidence="5" id="KW-0547">Nucleotide-binding</keyword>
<evidence type="ECO:0000313" key="10">
    <source>
        <dbReference type="EMBL" id="GAA0342386.1"/>
    </source>
</evidence>
<keyword evidence="8" id="KW-0464">Manganese</keyword>
<keyword evidence="7" id="KW-0342">GTP-binding</keyword>
<evidence type="ECO:0000256" key="8">
    <source>
        <dbReference type="ARBA" id="ARBA00023211"/>
    </source>
</evidence>
<dbReference type="Proteomes" id="UP001500063">
    <property type="component" value="Unassembled WGS sequence"/>
</dbReference>
<dbReference type="EC" id="6.5.1.8" evidence="2"/>
<dbReference type="PANTHER" id="PTHR43749:SF2">
    <property type="entry name" value="RNA-SPLICING LIGASE RTCB"/>
    <property type="match status" value="1"/>
</dbReference>
<accession>A0ABP3GD18</accession>
<dbReference type="InterPro" id="IPR052915">
    <property type="entry name" value="RtcB-like"/>
</dbReference>
<comment type="cofactor">
    <cofactor evidence="1">
        <name>Mn(2+)</name>
        <dbReference type="ChEBI" id="CHEBI:29035"/>
    </cofactor>
</comment>
<dbReference type="RefSeq" id="WP_301886534.1">
    <property type="nucleotide sequence ID" value="NZ_BAAABW010000008.1"/>
</dbReference>
<keyword evidence="4" id="KW-0479">Metal-binding</keyword>
<evidence type="ECO:0000256" key="5">
    <source>
        <dbReference type="ARBA" id="ARBA00022741"/>
    </source>
</evidence>
<evidence type="ECO:0000256" key="6">
    <source>
        <dbReference type="ARBA" id="ARBA00022800"/>
    </source>
</evidence>
<reference evidence="11" key="1">
    <citation type="journal article" date="2019" name="Int. J. Syst. Evol. Microbiol.">
        <title>The Global Catalogue of Microorganisms (GCM) 10K type strain sequencing project: providing services to taxonomists for standard genome sequencing and annotation.</title>
        <authorList>
            <consortium name="The Broad Institute Genomics Platform"/>
            <consortium name="The Broad Institute Genome Sequencing Center for Infectious Disease"/>
            <person name="Wu L."/>
            <person name="Ma J."/>
        </authorList>
    </citation>
    <scope>NUCLEOTIDE SEQUENCE [LARGE SCALE GENOMIC DNA]</scope>
    <source>
        <strain evidence="11">JCM 4565</strain>
    </source>
</reference>
<evidence type="ECO:0000256" key="2">
    <source>
        <dbReference type="ARBA" id="ARBA00012726"/>
    </source>
</evidence>
<evidence type="ECO:0000256" key="9">
    <source>
        <dbReference type="ARBA" id="ARBA00047746"/>
    </source>
</evidence>
<keyword evidence="3" id="KW-0436">Ligase</keyword>
<protein>
    <recommendedName>
        <fullName evidence="2">3'-phosphate/5'-hydroxy nucleic acid ligase</fullName>
        <ecNumber evidence="2">6.5.1.8</ecNumber>
    </recommendedName>
</protein>
<sequence length="397" mass="43306">MSYTEVPGVRVPIRMWADPATVEGVAMQQLRNVSTLPWIEGLAVMPDVHFGKGATVGSVIAMRGAVCPAAVGVDIGCGMSAVRTSLTANDLPADLSRLRSKIEAAIPVGRGMHDDPVDPGRLHGVPTAGWADFWGRFDGVAEAVKFRQDRAVKQMGTLGGGNHFIEFCLDESGSVWLMLHSGSRNIGKELAEHHIGQARKLPHNQDLIDRDLAVFVSDTPQMAAYRHDLFWAQEYAKHNRELMMALYQDVVRKEFVKAKPTFEPVISCHHNYVAEETYDGKELLVTRKGAIRAGDGDYGIIPGSMGTGSYIVRGLGNAASFNSASHGAGRKMSRNAAKKRFSTQDLEEQTRGVECRKDSGVVDEIPGAYKPIEKVIEQQKDLVEVVAKLKQVVCVKG</sequence>
<keyword evidence="11" id="KW-1185">Reference proteome</keyword>
<dbReference type="Gene3D" id="3.90.1860.10">
    <property type="entry name" value="tRNA-splicing ligase RtcB"/>
    <property type="match status" value="1"/>
</dbReference>
<dbReference type="Pfam" id="PF01139">
    <property type="entry name" value="RtcB"/>
    <property type="match status" value="1"/>
</dbReference>